<dbReference type="HOGENOM" id="CLU_1343734_0_0_1"/>
<evidence type="ECO:0000313" key="2">
    <source>
        <dbReference type="EMBL" id="CCA75772.1"/>
    </source>
</evidence>
<accession>G4TWS9</accession>
<dbReference type="InParanoid" id="G4TWS9"/>
<evidence type="ECO:0000313" key="3">
    <source>
        <dbReference type="Proteomes" id="UP000007148"/>
    </source>
</evidence>
<organism evidence="2 3">
    <name type="scientific">Serendipita indica (strain DSM 11827)</name>
    <name type="common">Root endophyte fungus</name>
    <name type="synonym">Piriformospora indica</name>
    <dbReference type="NCBI Taxonomy" id="1109443"/>
    <lineage>
        <taxon>Eukaryota</taxon>
        <taxon>Fungi</taxon>
        <taxon>Dikarya</taxon>
        <taxon>Basidiomycota</taxon>
        <taxon>Agaricomycotina</taxon>
        <taxon>Agaricomycetes</taxon>
        <taxon>Sebacinales</taxon>
        <taxon>Serendipitaceae</taxon>
        <taxon>Serendipita</taxon>
    </lineage>
</organism>
<feature type="compositionally biased region" description="Polar residues" evidence="1">
    <location>
        <begin position="188"/>
        <end position="197"/>
    </location>
</feature>
<evidence type="ECO:0000256" key="1">
    <source>
        <dbReference type="SAM" id="MobiDB-lite"/>
    </source>
</evidence>
<proteinExistence type="predicted"/>
<keyword evidence="3" id="KW-1185">Reference proteome</keyword>
<evidence type="ECO:0008006" key="4">
    <source>
        <dbReference type="Google" id="ProtNLM"/>
    </source>
</evidence>
<comment type="caution">
    <text evidence="2">The sequence shown here is derived from an EMBL/GenBank/DDBJ whole genome shotgun (WGS) entry which is preliminary data.</text>
</comment>
<feature type="region of interest" description="Disordered" evidence="1">
    <location>
        <begin position="155"/>
        <end position="204"/>
    </location>
</feature>
<sequence length="204" mass="23597">MDALELPNHFWQTVLASPNLESLDLRQAQVRPNYTDIKLNNLRDLWIANPDWIGLVEQCPSLFDLRVESPRHLVQYRDYSFFFQVWQSYRASVHSTGCYHQIYNYSPRLEELGVLGVFTHDKFSDAIPCFKSFKNLTCPAMPPLGGWNMGGWLSDSSDDDDDSAPHQHVYRKPESNRSSTHSHRECASCSQWTTSARDQSRKEP</sequence>
<gene>
    <name evidence="2" type="ORF">PIIN_09762</name>
</gene>
<dbReference type="Proteomes" id="UP000007148">
    <property type="component" value="Unassembled WGS sequence"/>
</dbReference>
<protein>
    <recommendedName>
        <fullName evidence="4">F-box domain-containing protein</fullName>
    </recommendedName>
</protein>
<dbReference type="EMBL" id="CAFZ01000518">
    <property type="protein sequence ID" value="CCA75772.1"/>
    <property type="molecule type" value="Genomic_DNA"/>
</dbReference>
<reference evidence="2 3" key="1">
    <citation type="journal article" date="2011" name="PLoS Pathog.">
        <title>Endophytic Life Strategies Decoded by Genome and Transcriptome Analyses of the Mutualistic Root Symbiont Piriformospora indica.</title>
        <authorList>
            <person name="Zuccaro A."/>
            <person name="Lahrmann U."/>
            <person name="Guldener U."/>
            <person name="Langen G."/>
            <person name="Pfiffi S."/>
            <person name="Biedenkopf D."/>
            <person name="Wong P."/>
            <person name="Samans B."/>
            <person name="Grimm C."/>
            <person name="Basiewicz M."/>
            <person name="Murat C."/>
            <person name="Martin F."/>
            <person name="Kogel K.H."/>
        </authorList>
    </citation>
    <scope>NUCLEOTIDE SEQUENCE [LARGE SCALE GENOMIC DNA]</scope>
    <source>
        <strain evidence="2 3">DSM 11827</strain>
    </source>
</reference>
<name>G4TWS9_SERID</name>
<dbReference type="AlphaFoldDB" id="G4TWS9"/>